<gene>
    <name evidence="4" type="ORF">FKY71_07900</name>
</gene>
<comment type="caution">
    <text evidence="4">The sequence shown here is derived from an EMBL/GenBank/DDBJ whole genome shotgun (WGS) entry which is preliminary data.</text>
</comment>
<evidence type="ECO:0000256" key="1">
    <source>
        <dbReference type="ARBA" id="ARBA00022747"/>
    </source>
</evidence>
<dbReference type="Gene3D" id="3.90.220.20">
    <property type="entry name" value="DNA methylase specificity domains"/>
    <property type="match status" value="1"/>
</dbReference>
<dbReference type="PANTHER" id="PTHR12155:SF41">
    <property type="entry name" value="SCHLAFEN ALBA-2 DOMAIN-CONTAINING PROTEIN"/>
    <property type="match status" value="1"/>
</dbReference>
<evidence type="ECO:0000256" key="2">
    <source>
        <dbReference type="ARBA" id="ARBA00023125"/>
    </source>
</evidence>
<sequence length="503" mass="54874">MERKSIVASFVESLAEAWGTGSSLLIRASNDVVIDSNHFDKVVEGSDWAKSIDSYEKFNLVAIDAPLAMAKEKANIGGSSIKLRENWVEIAYALRFLNEKGLCLAIVEPPAFGLSEGPKFLEALETEGFALQGVFHCPPKTLATTSIRPVIAAISKKSRDGVFAAELEDVAQASTVARAFVDEDDGGSLGEGVMIEGNEFDGFDGLKARIQLDRLETQYKEYQSRPLGQVASEINTVGPGGSFSDKENAVYIPMFGDSAVVDRLQEASKKHQKLFQVVFPDTVKNSYVAAFFRSDLGLLVLKSLTRGAVISRISKAELARAPLALPGIQEQEEIVESHSKLFTLRTAIEGFQKDLALNPKSASAIRGQVDSMLEKIGALTEADRIMGMAREGESATVEFKQTFSLDVRKGTKEKYIEVSALKTIVAFLNTKGGTLLVGVTDDGEVLGINDEVKRFHKNNDGFLLHFKNRIKERIGEQNYLFIDQKIGSSLNRVGNAHLRTASG</sequence>
<dbReference type="InterPro" id="IPR038461">
    <property type="entry name" value="Schlafen_AlbA_2_dom_sf"/>
</dbReference>
<keyword evidence="2" id="KW-0238">DNA-binding</keyword>
<evidence type="ECO:0000259" key="3">
    <source>
        <dbReference type="Pfam" id="PF04326"/>
    </source>
</evidence>
<dbReference type="EMBL" id="VIFK01000052">
    <property type="protein sequence ID" value="TQE99580.1"/>
    <property type="molecule type" value="Genomic_DNA"/>
</dbReference>
<dbReference type="Gene3D" id="3.30.950.30">
    <property type="entry name" value="Schlafen, AAA domain"/>
    <property type="match status" value="1"/>
</dbReference>
<dbReference type="AlphaFoldDB" id="A0A540VS42"/>
<organism evidence="4 5">
    <name type="scientific">Spiribacter salinus</name>
    <dbReference type="NCBI Taxonomy" id="1335746"/>
    <lineage>
        <taxon>Bacteria</taxon>
        <taxon>Pseudomonadati</taxon>
        <taxon>Pseudomonadota</taxon>
        <taxon>Gammaproteobacteria</taxon>
        <taxon>Chromatiales</taxon>
        <taxon>Ectothiorhodospiraceae</taxon>
        <taxon>Spiribacter</taxon>
    </lineage>
</organism>
<dbReference type="InterPro" id="IPR007421">
    <property type="entry name" value="Schlafen_AlbA_2_dom"/>
</dbReference>
<dbReference type="Pfam" id="PF04326">
    <property type="entry name" value="SLFN_AlbA_2"/>
    <property type="match status" value="1"/>
</dbReference>
<dbReference type="InterPro" id="IPR029684">
    <property type="entry name" value="Schlafen"/>
</dbReference>
<dbReference type="GO" id="GO:0009307">
    <property type="term" value="P:DNA restriction-modification system"/>
    <property type="evidence" value="ECO:0007669"/>
    <property type="project" value="UniProtKB-KW"/>
</dbReference>
<name>A0A540VS42_9GAMM</name>
<dbReference type="SUPFAM" id="SSF116734">
    <property type="entry name" value="DNA methylase specificity domain"/>
    <property type="match status" value="1"/>
</dbReference>
<reference evidence="4 5" key="1">
    <citation type="submission" date="2019-06" db="EMBL/GenBank/DDBJ databases">
        <title>Metagenome assembled Genome of Spiribacter salinus SL48-SHIP from the microbial mat of Salt Lake 48 (Novosibirsk region, Russia).</title>
        <authorList>
            <person name="Shipova A."/>
            <person name="Rozanov A.S."/>
            <person name="Bryanskaya A.V."/>
            <person name="Peltek S.E."/>
        </authorList>
    </citation>
    <scope>NUCLEOTIDE SEQUENCE [LARGE SCALE GENOMIC DNA]</scope>
    <source>
        <strain evidence="4">SL48-SHIP-2</strain>
    </source>
</reference>
<keyword evidence="1" id="KW-0680">Restriction system</keyword>
<dbReference type="PANTHER" id="PTHR12155">
    <property type="entry name" value="SCHLAFEN"/>
    <property type="match status" value="1"/>
</dbReference>
<feature type="domain" description="Schlafen AlbA-2" evidence="3">
    <location>
        <begin position="393"/>
        <end position="471"/>
    </location>
</feature>
<dbReference type="Proteomes" id="UP000315400">
    <property type="component" value="Unassembled WGS sequence"/>
</dbReference>
<dbReference type="GO" id="GO:0003677">
    <property type="term" value="F:DNA binding"/>
    <property type="evidence" value="ECO:0007669"/>
    <property type="project" value="UniProtKB-KW"/>
</dbReference>
<feature type="non-terminal residue" evidence="4">
    <location>
        <position position="503"/>
    </location>
</feature>
<proteinExistence type="predicted"/>
<protein>
    <recommendedName>
        <fullName evidence="3">Schlafen AlbA-2 domain-containing protein</fullName>
    </recommendedName>
</protein>
<evidence type="ECO:0000313" key="4">
    <source>
        <dbReference type="EMBL" id="TQE99580.1"/>
    </source>
</evidence>
<accession>A0A540VS42</accession>
<evidence type="ECO:0000313" key="5">
    <source>
        <dbReference type="Proteomes" id="UP000315400"/>
    </source>
</evidence>
<dbReference type="InterPro" id="IPR044946">
    <property type="entry name" value="Restrct_endonuc_typeI_TRD_sf"/>
</dbReference>